<name>A0A1S1YUI3_FLAPC</name>
<dbReference type="InterPro" id="IPR006101">
    <property type="entry name" value="Glyco_hydro_2"/>
</dbReference>
<keyword evidence="4" id="KW-0732">Signal</keyword>
<feature type="domain" description="DUF4982" evidence="8">
    <location>
        <begin position="626"/>
        <end position="702"/>
    </location>
</feature>
<evidence type="ECO:0000256" key="2">
    <source>
        <dbReference type="ARBA" id="ARBA00022801"/>
    </source>
</evidence>
<dbReference type="GO" id="GO:0004553">
    <property type="term" value="F:hydrolase activity, hydrolyzing O-glycosyl compounds"/>
    <property type="evidence" value="ECO:0007669"/>
    <property type="project" value="InterPro"/>
</dbReference>
<dbReference type="Gene3D" id="2.60.120.260">
    <property type="entry name" value="Galactose-binding domain-like"/>
    <property type="match status" value="1"/>
</dbReference>
<dbReference type="InterPro" id="IPR006102">
    <property type="entry name" value="Ig-like_GH2"/>
</dbReference>
<reference evidence="10 11" key="1">
    <citation type="journal article" date="2012" name="Int. J. Syst. Evol. Microbiol.">
        <title>Flammeovirga pacifica sp. nov., isolated from deep-sea sediment.</title>
        <authorList>
            <person name="Xu H."/>
            <person name="Fu Y."/>
            <person name="Yang N."/>
            <person name="Ding Z."/>
            <person name="Lai Q."/>
            <person name="Zeng R."/>
        </authorList>
    </citation>
    <scope>NUCLEOTIDE SEQUENCE [LARGE SCALE GENOMIC DNA]</scope>
    <source>
        <strain evidence="11">DSM 24597 / LMG 26175 / WPAGA1</strain>
    </source>
</reference>
<evidence type="ECO:0000313" key="10">
    <source>
        <dbReference type="EMBL" id="OHX64680.1"/>
    </source>
</evidence>
<dbReference type="InterPro" id="IPR008979">
    <property type="entry name" value="Galactose-bd-like_sf"/>
</dbReference>
<protein>
    <submittedName>
        <fullName evidence="10">Glycoside hydrolase</fullName>
    </submittedName>
</protein>
<feature type="domain" description="Glycoside hydrolase family 2 immunoglobulin-like beta-sandwich" evidence="5">
    <location>
        <begin position="194"/>
        <end position="290"/>
    </location>
</feature>
<feature type="chain" id="PRO_5010276768" evidence="4">
    <location>
        <begin position="21"/>
        <end position="833"/>
    </location>
</feature>
<keyword evidence="11" id="KW-1185">Reference proteome</keyword>
<dbReference type="Gene3D" id="2.60.40.10">
    <property type="entry name" value="Immunoglobulins"/>
    <property type="match status" value="3"/>
</dbReference>
<dbReference type="SUPFAM" id="SSF49303">
    <property type="entry name" value="beta-Galactosidase/glucuronidase domain"/>
    <property type="match status" value="1"/>
</dbReference>
<dbReference type="GO" id="GO:0005975">
    <property type="term" value="P:carbohydrate metabolic process"/>
    <property type="evidence" value="ECO:0007669"/>
    <property type="project" value="InterPro"/>
</dbReference>
<dbReference type="STRING" id="915059.NH26_24255"/>
<dbReference type="InterPro" id="IPR051913">
    <property type="entry name" value="GH2_Domain-Containing"/>
</dbReference>
<dbReference type="InterPro" id="IPR036156">
    <property type="entry name" value="Beta-gal/glucu_dom_sf"/>
</dbReference>
<dbReference type="SUPFAM" id="SSF51445">
    <property type="entry name" value="(Trans)glycosidases"/>
    <property type="match status" value="1"/>
</dbReference>
<dbReference type="PANTHER" id="PTHR42732:SF1">
    <property type="entry name" value="BETA-MANNOSIDASE"/>
    <property type="match status" value="1"/>
</dbReference>
<dbReference type="InterPro" id="IPR040605">
    <property type="entry name" value="Glyco_hydro2_dom5"/>
</dbReference>
<evidence type="ECO:0000259" key="5">
    <source>
        <dbReference type="Pfam" id="PF00703"/>
    </source>
</evidence>
<dbReference type="InterPro" id="IPR017853">
    <property type="entry name" value="GH"/>
</dbReference>
<feature type="domain" description="Glycoside hydrolase family 2 catalytic" evidence="6">
    <location>
        <begin position="297"/>
        <end position="473"/>
    </location>
</feature>
<dbReference type="PROSITE" id="PS00608">
    <property type="entry name" value="GLYCOSYL_HYDROL_F2_2"/>
    <property type="match status" value="1"/>
</dbReference>
<dbReference type="InterPro" id="IPR023232">
    <property type="entry name" value="Glyco_hydro_2_AS"/>
</dbReference>
<comment type="caution">
    <text evidence="10">The sequence shown here is derived from an EMBL/GenBank/DDBJ whole genome shotgun (WGS) entry which is preliminary data.</text>
</comment>
<gene>
    <name evidence="10" type="ORF">NH26_24255</name>
</gene>
<keyword evidence="2 10" id="KW-0378">Hydrolase</keyword>
<dbReference type="PRINTS" id="PR00132">
    <property type="entry name" value="GLHYDRLASE2"/>
</dbReference>
<dbReference type="Pfam" id="PF16355">
    <property type="entry name" value="DUF4982"/>
    <property type="match status" value="1"/>
</dbReference>
<dbReference type="Pfam" id="PF02837">
    <property type="entry name" value="Glyco_hydro_2_N"/>
    <property type="match status" value="1"/>
</dbReference>
<dbReference type="EMBL" id="JRYR02000002">
    <property type="protein sequence ID" value="OHX64680.1"/>
    <property type="molecule type" value="Genomic_DNA"/>
</dbReference>
<dbReference type="Pfam" id="PF18565">
    <property type="entry name" value="Glyco_hydro2_C5"/>
    <property type="match status" value="1"/>
</dbReference>
<dbReference type="InterPro" id="IPR006104">
    <property type="entry name" value="Glyco_hydro_2_N"/>
</dbReference>
<organism evidence="10 11">
    <name type="scientific">Flammeovirga pacifica</name>
    <dbReference type="NCBI Taxonomy" id="915059"/>
    <lineage>
        <taxon>Bacteria</taxon>
        <taxon>Pseudomonadati</taxon>
        <taxon>Bacteroidota</taxon>
        <taxon>Cytophagia</taxon>
        <taxon>Cytophagales</taxon>
        <taxon>Flammeovirgaceae</taxon>
        <taxon>Flammeovirga</taxon>
    </lineage>
</organism>
<evidence type="ECO:0000259" key="8">
    <source>
        <dbReference type="Pfam" id="PF16355"/>
    </source>
</evidence>
<proteinExistence type="inferred from homology"/>
<accession>A0A1S1YUI3</accession>
<dbReference type="Pfam" id="PF00703">
    <property type="entry name" value="Glyco_hydro_2"/>
    <property type="match status" value="1"/>
</dbReference>
<evidence type="ECO:0000256" key="3">
    <source>
        <dbReference type="ARBA" id="ARBA00023295"/>
    </source>
</evidence>
<evidence type="ECO:0000259" key="9">
    <source>
        <dbReference type="Pfam" id="PF18565"/>
    </source>
</evidence>
<evidence type="ECO:0000256" key="1">
    <source>
        <dbReference type="ARBA" id="ARBA00007401"/>
    </source>
</evidence>
<sequence length="833" mass="94877">MKRQLLTLCMLLLAVPMLWAQSNGQTDFNKNWKFFKGSVNEGEKATLNDDNWRTVRVPHDWAIEGPFSKEYSTRCGGLPFHGEGWYRKHFTLTEEQKGKQVAIEFEGVMNNSEVWINGHYLGKRPFGYIGFEYDLTPYLNEKTENVIAVKVSPEDLSSRWYPGAGIYRKVWLNVNNSIHVGHWGSFVKANNVTSRVATIEIAIDVQNHLKSDEIVTITNKVISPEGKVVKVLNTKTVAEKEATVKSMQSFNLLSPELWSQEQPNLYHVVTEIKDNKGKLMDTYTSRFGVRDIKFTAKEGFFLNGKLTKFKGVCLHHDLGPLGTAVNRRATERQLQIMKDMGVNAIRTSHNPPSRELLEVCDEMGLIVIDEAFDEWKIGKIENGYNNYFDEWHDRDLRDMIRRDRNHPSIILWSIGNEILEQGSKEGWKVANKLATICHEEDPSRPNTAGFNNYGGSIKHKLADQVDVVGFNYKPAKYAELVEEHPDWIIYGSETESVTSSRGVYQDTFLEKYEKHEDKQVTSYDIVGPVWAYPPDMEFKFEKENPSIMGEFMWTGFDYYGEPTPYGGRDNVTNGQWRADWPSKSSYFGAVDLCGFPKDRFYLYQSEWTDKPMLHVLPHWNWKGYEGKEIPVFVYTNAEEVELFLNGQSLGKKVKGVDKATIPVSFRFYEGPNNFESPYRLRWDVPYQKGELKAISYIDGKVINEEVIHTTIKAKSITLEADRQVISADNGEDLVYVTARAIDENGHFCATFNGELSFDVQGAGTFEATGNGDPTMTIVPQSKKLKFFNGMALVIARAKEGVEGTMTITAKGKRLKSATIKVETKLSATAKREL</sequence>
<evidence type="ECO:0000256" key="4">
    <source>
        <dbReference type="SAM" id="SignalP"/>
    </source>
</evidence>
<evidence type="ECO:0000259" key="7">
    <source>
        <dbReference type="Pfam" id="PF02837"/>
    </source>
</evidence>
<dbReference type="PANTHER" id="PTHR42732">
    <property type="entry name" value="BETA-GALACTOSIDASE"/>
    <property type="match status" value="1"/>
</dbReference>
<dbReference type="RefSeq" id="WP_052431711.1">
    <property type="nucleotide sequence ID" value="NZ_JRYR02000002.1"/>
</dbReference>
<evidence type="ECO:0000259" key="6">
    <source>
        <dbReference type="Pfam" id="PF02836"/>
    </source>
</evidence>
<dbReference type="Proteomes" id="UP000179797">
    <property type="component" value="Unassembled WGS sequence"/>
</dbReference>
<dbReference type="SUPFAM" id="SSF49785">
    <property type="entry name" value="Galactose-binding domain-like"/>
    <property type="match status" value="1"/>
</dbReference>
<evidence type="ECO:0000313" key="11">
    <source>
        <dbReference type="Proteomes" id="UP000179797"/>
    </source>
</evidence>
<dbReference type="AlphaFoldDB" id="A0A1S1YUI3"/>
<keyword evidence="3" id="KW-0326">Glycosidase</keyword>
<feature type="signal peptide" evidence="4">
    <location>
        <begin position="1"/>
        <end position="20"/>
    </location>
</feature>
<feature type="domain" description="Glycoside hydrolase family 2" evidence="9">
    <location>
        <begin position="716"/>
        <end position="820"/>
    </location>
</feature>
<dbReference type="Pfam" id="PF02836">
    <property type="entry name" value="Glyco_hydro_2_C"/>
    <property type="match status" value="1"/>
</dbReference>
<dbReference type="InterPro" id="IPR013783">
    <property type="entry name" value="Ig-like_fold"/>
</dbReference>
<dbReference type="InterPro" id="IPR032311">
    <property type="entry name" value="DUF4982"/>
</dbReference>
<comment type="similarity">
    <text evidence="1">Belongs to the glycosyl hydrolase 2 family.</text>
</comment>
<dbReference type="InterPro" id="IPR006103">
    <property type="entry name" value="Glyco_hydro_2_cat"/>
</dbReference>
<feature type="domain" description="Glycosyl hydrolases family 2 sugar binding" evidence="7">
    <location>
        <begin position="81"/>
        <end position="164"/>
    </location>
</feature>
<dbReference type="Gene3D" id="3.20.20.80">
    <property type="entry name" value="Glycosidases"/>
    <property type="match status" value="1"/>
</dbReference>
<dbReference type="OrthoDB" id="857501at2"/>